<evidence type="ECO:0000313" key="3">
    <source>
        <dbReference type="EMBL" id="SHE40864.1"/>
    </source>
</evidence>
<dbReference type="RefSeq" id="WP_062175369.1">
    <property type="nucleotide sequence ID" value="NZ_BBXL01000001.1"/>
</dbReference>
<dbReference type="OrthoDB" id="594879at2"/>
<dbReference type="Proteomes" id="UP000184480">
    <property type="component" value="Unassembled WGS sequence"/>
</dbReference>
<dbReference type="EMBL" id="FQUC01000001">
    <property type="protein sequence ID" value="SHE40864.1"/>
    <property type="molecule type" value="Genomic_DNA"/>
</dbReference>
<dbReference type="Pfam" id="PF11738">
    <property type="entry name" value="DUF3298"/>
    <property type="match status" value="1"/>
</dbReference>
<keyword evidence="4" id="KW-1185">Reference proteome</keyword>
<dbReference type="AlphaFoldDB" id="A0A1M4T916"/>
<dbReference type="STRING" id="1346286.SAMN05444362_101266"/>
<feature type="chain" id="PRO_5009907480" description="DUF3298 domain-containing protein" evidence="1">
    <location>
        <begin position="22"/>
        <end position="277"/>
    </location>
</feature>
<organism evidence="3 4">
    <name type="scientific">Dysgonomonas macrotermitis</name>
    <dbReference type="NCBI Taxonomy" id="1346286"/>
    <lineage>
        <taxon>Bacteria</taxon>
        <taxon>Pseudomonadati</taxon>
        <taxon>Bacteroidota</taxon>
        <taxon>Bacteroidia</taxon>
        <taxon>Bacteroidales</taxon>
        <taxon>Dysgonomonadaceae</taxon>
        <taxon>Dysgonomonas</taxon>
    </lineage>
</organism>
<dbReference type="PROSITE" id="PS51257">
    <property type="entry name" value="PROKAR_LIPOPROTEIN"/>
    <property type="match status" value="1"/>
</dbReference>
<evidence type="ECO:0000259" key="2">
    <source>
        <dbReference type="Pfam" id="PF11738"/>
    </source>
</evidence>
<accession>A0A1M4T916</accession>
<dbReference type="InterPro" id="IPR037126">
    <property type="entry name" value="PdaC/RsiV-like_sf"/>
</dbReference>
<name>A0A1M4T916_9BACT</name>
<protein>
    <recommendedName>
        <fullName evidence="2">DUF3298 domain-containing protein</fullName>
    </recommendedName>
</protein>
<dbReference type="InterPro" id="IPR021729">
    <property type="entry name" value="DUF3298"/>
</dbReference>
<gene>
    <name evidence="3" type="ORF">SAMN05444362_101266</name>
</gene>
<feature type="domain" description="DUF3298" evidence="2">
    <location>
        <begin position="185"/>
        <end position="255"/>
    </location>
</feature>
<reference evidence="4" key="1">
    <citation type="submission" date="2016-11" db="EMBL/GenBank/DDBJ databases">
        <authorList>
            <person name="Varghese N."/>
            <person name="Submissions S."/>
        </authorList>
    </citation>
    <scope>NUCLEOTIDE SEQUENCE [LARGE SCALE GENOMIC DNA]</scope>
    <source>
        <strain evidence="4">DSM 27370</strain>
    </source>
</reference>
<proteinExistence type="predicted"/>
<evidence type="ECO:0000313" key="4">
    <source>
        <dbReference type="Proteomes" id="UP000184480"/>
    </source>
</evidence>
<sequence>MKKAGILALLLILVISSCKNTKPETTVTESSRWSFDTLHIEKKIYMDNDSTKSALTLTLEFDYPSKFDNDTILKAVQEHFVSYFTEDEDGTYRGLDPVAGFNAFVDNNVAESIKLGKAAEGSEIDFSEYYKTVKTTVTDTTAVTITGRTEVTQYSGGAHDSHYVDYFTVDLRNGKLLELDELLNGDDASKQLLVLIKEVLNTTKNANGDPLSLFDPTTITPSPNFYFAKQGIVFVYNTYEIAPHSDGLIEVTIPYAKIKALVAGPYQELIAQKTKTE</sequence>
<dbReference type="Gene3D" id="3.30.565.40">
    <property type="entry name" value="Fervidobacterium nodosum Rt17-B1 like"/>
    <property type="match status" value="1"/>
</dbReference>
<keyword evidence="1" id="KW-0732">Signal</keyword>
<feature type="signal peptide" evidence="1">
    <location>
        <begin position="1"/>
        <end position="21"/>
    </location>
</feature>
<dbReference type="Gene3D" id="3.90.640.20">
    <property type="entry name" value="Heat-shock cognate protein, ATPase"/>
    <property type="match status" value="1"/>
</dbReference>
<evidence type="ECO:0000256" key="1">
    <source>
        <dbReference type="SAM" id="SignalP"/>
    </source>
</evidence>